<feature type="chain" id="PRO_5041451295" evidence="1">
    <location>
        <begin position="20"/>
        <end position="198"/>
    </location>
</feature>
<name>A0AA36HFD2_CYLNA</name>
<comment type="caution">
    <text evidence="2">The sequence shown here is derived from an EMBL/GenBank/DDBJ whole genome shotgun (WGS) entry which is preliminary data.</text>
</comment>
<dbReference type="PANTHER" id="PTHR36161">
    <property type="entry name" value="PROTEIN CBG06377-RELATED"/>
    <property type="match status" value="1"/>
</dbReference>
<reference evidence="2" key="1">
    <citation type="submission" date="2023-07" db="EMBL/GenBank/DDBJ databases">
        <authorList>
            <consortium name="CYATHOMIX"/>
        </authorList>
    </citation>
    <scope>NUCLEOTIDE SEQUENCE</scope>
    <source>
        <strain evidence="2">N/A</strain>
    </source>
</reference>
<dbReference type="AlphaFoldDB" id="A0AA36HFD2"/>
<evidence type="ECO:0000313" key="3">
    <source>
        <dbReference type="Proteomes" id="UP001176961"/>
    </source>
</evidence>
<protein>
    <submittedName>
        <fullName evidence="2">Uncharacterized protein</fullName>
    </submittedName>
</protein>
<feature type="signal peptide" evidence="1">
    <location>
        <begin position="1"/>
        <end position="19"/>
    </location>
</feature>
<organism evidence="2 3">
    <name type="scientific">Cylicocyclus nassatus</name>
    <name type="common">Nematode worm</name>
    <dbReference type="NCBI Taxonomy" id="53992"/>
    <lineage>
        <taxon>Eukaryota</taxon>
        <taxon>Metazoa</taxon>
        <taxon>Ecdysozoa</taxon>
        <taxon>Nematoda</taxon>
        <taxon>Chromadorea</taxon>
        <taxon>Rhabditida</taxon>
        <taxon>Rhabditina</taxon>
        <taxon>Rhabditomorpha</taxon>
        <taxon>Strongyloidea</taxon>
        <taxon>Strongylidae</taxon>
        <taxon>Cylicocyclus</taxon>
    </lineage>
</organism>
<dbReference type="Proteomes" id="UP001176961">
    <property type="component" value="Unassembled WGS sequence"/>
</dbReference>
<keyword evidence="1" id="KW-0732">Signal</keyword>
<dbReference type="EMBL" id="CATQJL010000326">
    <property type="protein sequence ID" value="CAJ0609044.1"/>
    <property type="molecule type" value="Genomic_DNA"/>
</dbReference>
<evidence type="ECO:0000256" key="1">
    <source>
        <dbReference type="SAM" id="SignalP"/>
    </source>
</evidence>
<evidence type="ECO:0000313" key="2">
    <source>
        <dbReference type="EMBL" id="CAJ0609044.1"/>
    </source>
</evidence>
<sequence length="198" mass="22263">MRAYTIVAAVILAIVYVHAQTPKSKFDSKAKSLGIAFLTVAEIAKFTDCIDDEFYNEATIDKVADQCIPCALNCVPMSKYTTLMGMMTKMDKCMEKEKQTTLKLIDKIMPPAKTVLTKAYDAIMTDVKKAKKNGKKKAAVLDKGYETAAAVTTKALIQQLCKKLYDKITKLEWDCFKQHADALITFKNYNCSTWEKKK</sequence>
<gene>
    <name evidence="2" type="ORF">CYNAS_LOCUS21027</name>
</gene>
<accession>A0AA36HFD2</accession>
<keyword evidence="3" id="KW-1185">Reference proteome</keyword>
<proteinExistence type="predicted"/>